<dbReference type="Pfam" id="PF14208">
    <property type="entry name" value="DUF4320"/>
    <property type="match status" value="1"/>
</dbReference>
<keyword evidence="1" id="KW-0812">Transmembrane</keyword>
<dbReference type="EMBL" id="ACIL03000016">
    <property type="protein sequence ID" value="ESL02307.1"/>
    <property type="molecule type" value="Genomic_DNA"/>
</dbReference>
<evidence type="ECO:0000313" key="2">
    <source>
        <dbReference type="EMBL" id="ESL02307.1"/>
    </source>
</evidence>
<dbReference type="RefSeq" id="WP_023355301.1">
    <property type="nucleotide sequence ID" value="NZ_KI535369.1"/>
</dbReference>
<dbReference type="Proteomes" id="UP000018227">
    <property type="component" value="Unassembled WGS sequence"/>
</dbReference>
<sequence length="139" mass="15845">MRNKVIKLIKDNRGGTYIELSFVVLVFAWLLAIAVGIFPVFVKIKALNDYASFTARMIALEGGINDKVREGMAKYRDTEQLTTVTEDFSECEFYRDKDIQLNSLVSVKVKDEYRMNIIGVPFNVPISAKALSRSEVYHK</sequence>
<organism evidence="2 3">
    <name type="scientific">Catonella morbi ATCC 51271</name>
    <dbReference type="NCBI Taxonomy" id="592026"/>
    <lineage>
        <taxon>Bacteria</taxon>
        <taxon>Bacillati</taxon>
        <taxon>Bacillota</taxon>
        <taxon>Clostridia</taxon>
        <taxon>Lachnospirales</taxon>
        <taxon>Lachnospiraceae</taxon>
        <taxon>Catonella</taxon>
    </lineage>
</organism>
<dbReference type="HOGENOM" id="CLU_1841516_0_0_9"/>
<keyword evidence="1" id="KW-0472">Membrane</keyword>
<comment type="caution">
    <text evidence="2">The sequence shown here is derived from an EMBL/GenBank/DDBJ whole genome shotgun (WGS) entry which is preliminary data.</text>
</comment>
<proteinExistence type="predicted"/>
<protein>
    <recommendedName>
        <fullName evidence="4">TadE-like protein</fullName>
    </recommendedName>
</protein>
<reference evidence="2 3" key="1">
    <citation type="submission" date="2013-06" db="EMBL/GenBank/DDBJ databases">
        <authorList>
            <person name="Weinstock G."/>
            <person name="Sodergren E."/>
            <person name="Clifton S."/>
            <person name="Fulton L."/>
            <person name="Fulton B."/>
            <person name="Courtney L."/>
            <person name="Fronick C."/>
            <person name="Harrison M."/>
            <person name="Strong C."/>
            <person name="Farmer C."/>
            <person name="Delahaunty K."/>
            <person name="Markovic C."/>
            <person name="Hall O."/>
            <person name="Minx P."/>
            <person name="Tomlinson C."/>
            <person name="Mitreva M."/>
            <person name="Nelson J."/>
            <person name="Hou S."/>
            <person name="Wollam A."/>
            <person name="Pepin K.H."/>
            <person name="Johnson M."/>
            <person name="Bhonagiri V."/>
            <person name="Nash W.E."/>
            <person name="Warren W."/>
            <person name="Chinwalla A."/>
            <person name="Mardis E.R."/>
            <person name="Wilson R.K."/>
        </authorList>
    </citation>
    <scope>NUCLEOTIDE SEQUENCE [LARGE SCALE GENOMIC DNA]</scope>
    <source>
        <strain evidence="2 3">ATCC 51271</strain>
    </source>
</reference>
<dbReference type="AlphaFoldDB" id="V2Y2M3"/>
<gene>
    <name evidence="2" type="ORF">GCWU0000282_002441</name>
</gene>
<evidence type="ECO:0000256" key="1">
    <source>
        <dbReference type="SAM" id="Phobius"/>
    </source>
</evidence>
<accession>V2Y2M3</accession>
<name>V2Y2M3_9FIRM</name>
<evidence type="ECO:0000313" key="3">
    <source>
        <dbReference type="Proteomes" id="UP000018227"/>
    </source>
</evidence>
<feature type="transmembrane region" description="Helical" evidence="1">
    <location>
        <begin position="20"/>
        <end position="42"/>
    </location>
</feature>
<dbReference type="STRING" id="592026.GCWU0000282_002441"/>
<keyword evidence="3" id="KW-1185">Reference proteome</keyword>
<keyword evidence="1" id="KW-1133">Transmembrane helix</keyword>
<evidence type="ECO:0008006" key="4">
    <source>
        <dbReference type="Google" id="ProtNLM"/>
    </source>
</evidence>
<dbReference type="InterPro" id="IPR025469">
    <property type="entry name" value="DUF4320"/>
</dbReference>